<evidence type="ECO:0000313" key="1">
    <source>
        <dbReference type="EMBL" id="MDH1341125.1"/>
    </source>
</evidence>
<reference evidence="1" key="1">
    <citation type="submission" date="2022-09" db="EMBL/GenBank/DDBJ databases">
        <title>Intensive care unit water sources are persistently colonized with multi-drug resistant bacteria and are the site of extensive horizontal gene transfer of antibiotic resistance genes.</title>
        <authorList>
            <person name="Diorio-Toth L."/>
        </authorList>
    </citation>
    <scope>NUCLEOTIDE SEQUENCE</scope>
    <source>
        <strain evidence="1">GD03704</strain>
    </source>
</reference>
<dbReference type="Proteomes" id="UP001161697">
    <property type="component" value="Unassembled WGS sequence"/>
</dbReference>
<sequence>MAPLPVCISLRTGQVLELWSGLQSPEKVAARRTRPQNQAQIEASLAARAAHDADRTLRTRFPIVNLRIESELLMFIAQTGLNLQQAHTLRVEQFHYTSHIDG</sequence>
<dbReference type="AlphaFoldDB" id="A0AA42QCP1"/>
<gene>
    <name evidence="1" type="ORF">N5J11_18340</name>
</gene>
<comment type="caution">
    <text evidence="1">The sequence shown here is derived from an EMBL/GenBank/DDBJ whole genome shotgun (WGS) entry which is preliminary data.</text>
</comment>
<accession>A0AA42QCP1</accession>
<evidence type="ECO:0000313" key="2">
    <source>
        <dbReference type="Proteomes" id="UP001161697"/>
    </source>
</evidence>
<dbReference type="EMBL" id="JAOCJE010000001">
    <property type="protein sequence ID" value="MDH1341125.1"/>
    <property type="molecule type" value="Genomic_DNA"/>
</dbReference>
<dbReference type="RefSeq" id="WP_279534829.1">
    <property type="nucleotide sequence ID" value="NZ_CP104579.1"/>
</dbReference>
<organism evidence="1 2">
    <name type="scientific">Ectopseudomonas oleovorans</name>
    <name type="common">Pseudomonas oleovorans</name>
    <dbReference type="NCBI Taxonomy" id="301"/>
    <lineage>
        <taxon>Bacteria</taxon>
        <taxon>Pseudomonadati</taxon>
        <taxon>Pseudomonadota</taxon>
        <taxon>Gammaproteobacteria</taxon>
        <taxon>Pseudomonadales</taxon>
        <taxon>Pseudomonadaceae</taxon>
        <taxon>Ectopseudomonas</taxon>
    </lineage>
</organism>
<name>A0AA42QCP1_ECTOL</name>
<proteinExistence type="predicted"/>
<protein>
    <submittedName>
        <fullName evidence="1">Uncharacterized protein</fullName>
    </submittedName>
</protein>